<evidence type="ECO:0000256" key="1">
    <source>
        <dbReference type="ARBA" id="ARBA00004651"/>
    </source>
</evidence>
<gene>
    <name evidence="9" type="ORF">JOF33_001488</name>
</gene>
<feature type="transmembrane region" description="Helical" evidence="8">
    <location>
        <begin position="216"/>
        <end position="235"/>
    </location>
</feature>
<organism evidence="9 10">
    <name type="scientific">Corynebacterium freneyi</name>
    <dbReference type="NCBI Taxonomy" id="134034"/>
    <lineage>
        <taxon>Bacteria</taxon>
        <taxon>Bacillati</taxon>
        <taxon>Actinomycetota</taxon>
        <taxon>Actinomycetes</taxon>
        <taxon>Mycobacteriales</taxon>
        <taxon>Corynebacteriaceae</taxon>
        <taxon>Corynebacterium</taxon>
    </lineage>
</organism>
<keyword evidence="5 8" id="KW-1133">Transmembrane helix</keyword>
<keyword evidence="4 8" id="KW-0812">Transmembrane</keyword>
<feature type="transmembrane region" description="Helical" evidence="8">
    <location>
        <begin position="94"/>
        <end position="126"/>
    </location>
</feature>
<keyword evidence="10" id="KW-1185">Reference proteome</keyword>
<feature type="transmembrane region" description="Helical" evidence="8">
    <location>
        <begin position="280"/>
        <end position="299"/>
    </location>
</feature>
<evidence type="ECO:0000313" key="10">
    <source>
        <dbReference type="Proteomes" id="UP001519305"/>
    </source>
</evidence>
<feature type="transmembrane region" description="Helical" evidence="8">
    <location>
        <begin position="329"/>
        <end position="345"/>
    </location>
</feature>
<name>A0ABS4U800_9CORY</name>
<accession>A0ABS4U800</accession>
<evidence type="ECO:0000256" key="4">
    <source>
        <dbReference type="ARBA" id="ARBA00022692"/>
    </source>
</evidence>
<evidence type="ECO:0000256" key="6">
    <source>
        <dbReference type="ARBA" id="ARBA00023136"/>
    </source>
</evidence>
<feature type="transmembrane region" description="Helical" evidence="8">
    <location>
        <begin position="138"/>
        <end position="156"/>
    </location>
</feature>
<feature type="transmembrane region" description="Helical" evidence="8">
    <location>
        <begin position="27"/>
        <end position="46"/>
    </location>
</feature>
<dbReference type="InterPro" id="IPR018584">
    <property type="entry name" value="GT87"/>
</dbReference>
<comment type="caution">
    <text evidence="9">The sequence shown here is derived from an EMBL/GenBank/DDBJ whole genome shotgun (WGS) entry which is preliminary data.</text>
</comment>
<feature type="transmembrane region" description="Helical" evidence="8">
    <location>
        <begin position="189"/>
        <end position="210"/>
    </location>
</feature>
<comment type="subcellular location">
    <subcellularLocation>
        <location evidence="1">Cell membrane</location>
        <topology evidence="1">Multi-pass membrane protein</topology>
    </subcellularLocation>
</comment>
<feature type="transmembrane region" description="Helical" evidence="8">
    <location>
        <begin position="162"/>
        <end position="182"/>
    </location>
</feature>
<keyword evidence="9" id="KW-0328">Glycosyltransferase</keyword>
<evidence type="ECO:0000313" key="9">
    <source>
        <dbReference type="EMBL" id="MBP2332789.1"/>
    </source>
</evidence>
<feature type="transmembrane region" description="Helical" evidence="8">
    <location>
        <begin position="385"/>
        <end position="405"/>
    </location>
</feature>
<dbReference type="RefSeq" id="WP_209653257.1">
    <property type="nucleotide sequence ID" value="NZ_CP047357.1"/>
</dbReference>
<dbReference type="Proteomes" id="UP001519305">
    <property type="component" value="Unassembled WGS sequence"/>
</dbReference>
<keyword evidence="6 8" id="KW-0472">Membrane</keyword>
<protein>
    <submittedName>
        <fullName evidence="9">Alpha-1,2-mannosyltransferase</fullName>
        <ecNumber evidence="9">2.4.1.-</ecNumber>
    </submittedName>
</protein>
<evidence type="ECO:0000256" key="2">
    <source>
        <dbReference type="ARBA" id="ARBA00022475"/>
    </source>
</evidence>
<evidence type="ECO:0000256" key="8">
    <source>
        <dbReference type="SAM" id="Phobius"/>
    </source>
</evidence>
<evidence type="ECO:0000256" key="7">
    <source>
        <dbReference type="ARBA" id="ARBA00024033"/>
    </source>
</evidence>
<dbReference type="EMBL" id="JAGINY010000001">
    <property type="protein sequence ID" value="MBP2332789.1"/>
    <property type="molecule type" value="Genomic_DNA"/>
</dbReference>
<proteinExistence type="inferred from homology"/>
<dbReference type="Pfam" id="PF09594">
    <property type="entry name" value="GT87"/>
    <property type="match status" value="1"/>
</dbReference>
<keyword evidence="3 9" id="KW-0808">Transferase</keyword>
<keyword evidence="2" id="KW-1003">Cell membrane</keyword>
<dbReference type="EC" id="2.4.1.-" evidence="9"/>
<feature type="transmembrane region" description="Helical" evidence="8">
    <location>
        <begin position="352"/>
        <end position="373"/>
    </location>
</feature>
<reference evidence="9 10" key="1">
    <citation type="submission" date="2021-03" db="EMBL/GenBank/DDBJ databases">
        <title>Sequencing the genomes of 1000 actinobacteria strains.</title>
        <authorList>
            <person name="Klenk H.-P."/>
        </authorList>
    </citation>
    <scope>NUCLEOTIDE SEQUENCE [LARGE SCALE GENOMIC DNA]</scope>
    <source>
        <strain evidence="9 10">DSM 44506</strain>
    </source>
</reference>
<dbReference type="GO" id="GO:0016757">
    <property type="term" value="F:glycosyltransferase activity"/>
    <property type="evidence" value="ECO:0007669"/>
    <property type="project" value="UniProtKB-KW"/>
</dbReference>
<evidence type="ECO:0000256" key="3">
    <source>
        <dbReference type="ARBA" id="ARBA00022679"/>
    </source>
</evidence>
<sequence length="423" mass="45677">MIHHVTDSAAESAHAPLDRIAGFVRHGWVRAVIVVAFAALAATKLVDFSGRPRYFLDADVYAVGGRRLLDGLPLYDGAFPTSTDVWLPFTYPPVAAVLFAPLAMIPLQLTFLLVAAASMASLWWVLRVVVVKLGGLRVVDAGWLALALTAALLWFGPVHTTIGFGQINVILMMLVTIDALVVPPRFRGLLTGAAIAIKLTPAVFGLWFLLRRDWAGIARIAASAGGLTLLGHLVVPADSTKYWLDTLADTGRIGGPMYASNQSIDAELWRLGLHTDDGGSGLWLALVLVAFLATVAVMVRLLHDGHPFLAVCANSLFGLLASPVSWSHHWVWVPVMLVAVAVLALRGTDVGVLPWVFVASGLVCFALEPQALAPAEQGRELDWSVFWHVVGNSYLWWAIAAMVMLRFLSRRLPAVDGGLEFHP</sequence>
<evidence type="ECO:0000256" key="5">
    <source>
        <dbReference type="ARBA" id="ARBA00022989"/>
    </source>
</evidence>
<comment type="similarity">
    <text evidence="7">Belongs to the glycosyltransferase 87 family.</text>
</comment>